<protein>
    <submittedName>
        <fullName evidence="1">Retrotransposon gag protein</fullName>
    </submittedName>
</protein>
<organism evidence="1 2">
    <name type="scientific">Cucumis melo var. makuwa</name>
    <name type="common">Oriental melon</name>
    <dbReference type="NCBI Taxonomy" id="1194695"/>
    <lineage>
        <taxon>Eukaryota</taxon>
        <taxon>Viridiplantae</taxon>
        <taxon>Streptophyta</taxon>
        <taxon>Embryophyta</taxon>
        <taxon>Tracheophyta</taxon>
        <taxon>Spermatophyta</taxon>
        <taxon>Magnoliopsida</taxon>
        <taxon>eudicotyledons</taxon>
        <taxon>Gunneridae</taxon>
        <taxon>Pentapetalae</taxon>
        <taxon>rosids</taxon>
        <taxon>fabids</taxon>
        <taxon>Cucurbitales</taxon>
        <taxon>Cucurbitaceae</taxon>
        <taxon>Benincaseae</taxon>
        <taxon>Cucumis</taxon>
    </lineage>
</organism>
<evidence type="ECO:0000313" key="1">
    <source>
        <dbReference type="EMBL" id="TYJ98340.1"/>
    </source>
</evidence>
<accession>A0A5D3BEW7</accession>
<proteinExistence type="predicted"/>
<reference evidence="1 2" key="1">
    <citation type="submission" date="2019-08" db="EMBL/GenBank/DDBJ databases">
        <title>Draft genome sequences of two oriental melons (Cucumis melo L. var makuwa).</title>
        <authorList>
            <person name="Kwon S.-Y."/>
        </authorList>
    </citation>
    <scope>NUCLEOTIDE SEQUENCE [LARGE SCALE GENOMIC DNA]</scope>
    <source>
        <strain evidence="2">cv. Chang Bougi</strain>
        <tissue evidence="1">Leaf</tissue>
    </source>
</reference>
<comment type="caution">
    <text evidence="1">The sequence shown here is derived from an EMBL/GenBank/DDBJ whole genome shotgun (WGS) entry which is preliminary data.</text>
</comment>
<sequence>MIPTTDKYHRVTSHPIKKCFMLKELILWLAHEKTIELDLEEVAQTNHATVTIMLEALSSILILEQMESLVQFGTFDPIFVQFYQEIAPDHSQGKERSVKEDDEGWIVDENPKFVACHAINVTEEENIPPRSLEEKGVSKNLLMFNVDDLLSLPQETKTIHINTLLNSGASSSSAPTAKYKSTPYCMFIDFPNEELLLGSKHHNRSLYFSGYVQEQRVDQILIDNGLAVNIMSKSTLRQLGILMDELSNTKLVILGFNQGS</sequence>
<name>A0A5D3BEW7_CUCMM</name>
<dbReference type="EMBL" id="SSTD01018108">
    <property type="protein sequence ID" value="TYJ98340.1"/>
    <property type="molecule type" value="Genomic_DNA"/>
</dbReference>
<dbReference type="AlphaFoldDB" id="A0A5D3BEW7"/>
<dbReference type="Proteomes" id="UP000321947">
    <property type="component" value="Unassembled WGS sequence"/>
</dbReference>
<gene>
    <name evidence="1" type="ORF">E5676_scaffold232G00660</name>
</gene>
<evidence type="ECO:0000313" key="2">
    <source>
        <dbReference type="Proteomes" id="UP000321947"/>
    </source>
</evidence>